<sequence length="109" mass="11760">MFGRYGAADPCASEDREWQVWHGRGMPKVRVSTTVDADLLARARKVCSGRTDASLLEAALEALLREHPSAGIDAAYLRAYREASVDEPDVWGDVAAFADAAAKRAHSSA</sequence>
<evidence type="ECO:0008006" key="3">
    <source>
        <dbReference type="Google" id="ProtNLM"/>
    </source>
</evidence>
<name>A0ABQ2FCA0_9MICO</name>
<dbReference type="EMBL" id="BMLB01000007">
    <property type="protein sequence ID" value="GGK79424.1"/>
    <property type="molecule type" value="Genomic_DNA"/>
</dbReference>
<evidence type="ECO:0000313" key="2">
    <source>
        <dbReference type="Proteomes" id="UP000662111"/>
    </source>
</evidence>
<comment type="caution">
    <text evidence="1">The sequence shown here is derived from an EMBL/GenBank/DDBJ whole genome shotgun (WGS) entry which is preliminary data.</text>
</comment>
<reference evidence="2" key="1">
    <citation type="journal article" date="2019" name="Int. J. Syst. Evol. Microbiol.">
        <title>The Global Catalogue of Microorganisms (GCM) 10K type strain sequencing project: providing services to taxonomists for standard genome sequencing and annotation.</title>
        <authorList>
            <consortium name="The Broad Institute Genomics Platform"/>
            <consortium name="The Broad Institute Genome Sequencing Center for Infectious Disease"/>
            <person name="Wu L."/>
            <person name="Ma J."/>
        </authorList>
    </citation>
    <scope>NUCLEOTIDE SEQUENCE [LARGE SCALE GENOMIC DNA]</scope>
    <source>
        <strain evidence="2">CGMCC 1.5362</strain>
    </source>
</reference>
<dbReference type="Proteomes" id="UP000662111">
    <property type="component" value="Unassembled WGS sequence"/>
</dbReference>
<accession>A0ABQ2FCA0</accession>
<evidence type="ECO:0000313" key="1">
    <source>
        <dbReference type="EMBL" id="GGK79424.1"/>
    </source>
</evidence>
<gene>
    <name evidence="1" type="ORF">GCM10011509_29920</name>
</gene>
<organism evidence="1 2">
    <name type="scientific">Ornithinimicrobium pekingense</name>
    <dbReference type="NCBI Taxonomy" id="384677"/>
    <lineage>
        <taxon>Bacteria</taxon>
        <taxon>Bacillati</taxon>
        <taxon>Actinomycetota</taxon>
        <taxon>Actinomycetes</taxon>
        <taxon>Micrococcales</taxon>
        <taxon>Ornithinimicrobiaceae</taxon>
        <taxon>Ornithinimicrobium</taxon>
    </lineage>
</organism>
<proteinExistence type="predicted"/>
<protein>
    <recommendedName>
        <fullName evidence="3">Antitoxin MazE5</fullName>
    </recommendedName>
</protein>
<keyword evidence="2" id="KW-1185">Reference proteome</keyword>